<proteinExistence type="predicted"/>
<evidence type="ECO:0000313" key="2">
    <source>
        <dbReference type="Proteomes" id="UP001283361"/>
    </source>
</evidence>
<name>A0AAE1D7N4_9GAST</name>
<dbReference type="Proteomes" id="UP001283361">
    <property type="component" value="Unassembled WGS sequence"/>
</dbReference>
<organism evidence="1 2">
    <name type="scientific">Elysia crispata</name>
    <name type="common">lettuce slug</name>
    <dbReference type="NCBI Taxonomy" id="231223"/>
    <lineage>
        <taxon>Eukaryota</taxon>
        <taxon>Metazoa</taxon>
        <taxon>Spiralia</taxon>
        <taxon>Lophotrochozoa</taxon>
        <taxon>Mollusca</taxon>
        <taxon>Gastropoda</taxon>
        <taxon>Heterobranchia</taxon>
        <taxon>Euthyneura</taxon>
        <taxon>Panpulmonata</taxon>
        <taxon>Sacoglossa</taxon>
        <taxon>Placobranchoidea</taxon>
        <taxon>Plakobranchidae</taxon>
        <taxon>Elysia</taxon>
    </lineage>
</organism>
<reference evidence="1" key="1">
    <citation type="journal article" date="2023" name="G3 (Bethesda)">
        <title>A reference genome for the long-term kleptoplast-retaining sea slug Elysia crispata morphotype clarki.</title>
        <authorList>
            <person name="Eastman K.E."/>
            <person name="Pendleton A.L."/>
            <person name="Shaikh M.A."/>
            <person name="Suttiyut T."/>
            <person name="Ogas R."/>
            <person name="Tomko P."/>
            <person name="Gavelis G."/>
            <person name="Widhalm J.R."/>
            <person name="Wisecaver J.H."/>
        </authorList>
    </citation>
    <scope>NUCLEOTIDE SEQUENCE</scope>
    <source>
        <strain evidence="1">ECLA1</strain>
    </source>
</reference>
<gene>
    <name evidence="1" type="ORF">RRG08_023521</name>
</gene>
<accession>A0AAE1D7N4</accession>
<sequence>MPSSAVEYFVDKIHPKLGAKAKLHTVSSTQEAIELLNVGQAKDRVLGPDIQVTERKTEKNMDKDQVRSSQGRIWPAMEMSVQKTYCGEYPG</sequence>
<keyword evidence="2" id="KW-1185">Reference proteome</keyword>
<comment type="caution">
    <text evidence="1">The sequence shown here is derived from an EMBL/GenBank/DDBJ whole genome shotgun (WGS) entry which is preliminary data.</text>
</comment>
<protein>
    <submittedName>
        <fullName evidence="1">Uncharacterized protein</fullName>
    </submittedName>
</protein>
<dbReference type="AlphaFoldDB" id="A0AAE1D7N4"/>
<evidence type="ECO:0000313" key="1">
    <source>
        <dbReference type="EMBL" id="KAK3759403.1"/>
    </source>
</evidence>
<dbReference type="EMBL" id="JAWDGP010005130">
    <property type="protein sequence ID" value="KAK3759403.1"/>
    <property type="molecule type" value="Genomic_DNA"/>
</dbReference>